<feature type="region of interest" description="Disordered" evidence="1">
    <location>
        <begin position="30"/>
        <end position="71"/>
    </location>
</feature>
<gene>
    <name evidence="2" type="ORF">F751_0605</name>
</gene>
<dbReference type="AlphaFoldDB" id="A0A087SIM4"/>
<dbReference type="EMBL" id="KL662119">
    <property type="protein sequence ID" value="KFM25578.1"/>
    <property type="molecule type" value="Genomic_DNA"/>
</dbReference>
<organism evidence="2 3">
    <name type="scientific">Auxenochlorella protothecoides</name>
    <name type="common">Green microalga</name>
    <name type="synonym">Chlorella protothecoides</name>
    <dbReference type="NCBI Taxonomy" id="3075"/>
    <lineage>
        <taxon>Eukaryota</taxon>
        <taxon>Viridiplantae</taxon>
        <taxon>Chlorophyta</taxon>
        <taxon>core chlorophytes</taxon>
        <taxon>Trebouxiophyceae</taxon>
        <taxon>Chlorellales</taxon>
        <taxon>Chlorellaceae</taxon>
        <taxon>Auxenochlorella</taxon>
    </lineage>
</organism>
<accession>A0A087SIM4</accession>
<dbReference type="Proteomes" id="UP000028924">
    <property type="component" value="Unassembled WGS sequence"/>
</dbReference>
<name>A0A087SIM4_AUXPR</name>
<dbReference type="GeneID" id="23611996"/>
<evidence type="ECO:0000256" key="1">
    <source>
        <dbReference type="SAM" id="MobiDB-lite"/>
    </source>
</evidence>
<protein>
    <submittedName>
        <fullName evidence="2">Uncharacterized protein</fullName>
    </submittedName>
</protein>
<dbReference type="RefSeq" id="XP_011398474.1">
    <property type="nucleotide sequence ID" value="XM_011400172.1"/>
</dbReference>
<dbReference type="KEGG" id="apro:F751_0605"/>
<proteinExistence type="predicted"/>
<evidence type="ECO:0000313" key="3">
    <source>
        <dbReference type="Proteomes" id="UP000028924"/>
    </source>
</evidence>
<evidence type="ECO:0000313" key="2">
    <source>
        <dbReference type="EMBL" id="KFM25578.1"/>
    </source>
</evidence>
<reference evidence="2 3" key="1">
    <citation type="journal article" date="2014" name="BMC Genomics">
        <title>Oil accumulation mechanisms of the oleaginous microalga Chlorella protothecoides revealed through its genome, transcriptomes, and proteomes.</title>
        <authorList>
            <person name="Gao C."/>
            <person name="Wang Y."/>
            <person name="Shen Y."/>
            <person name="Yan D."/>
            <person name="He X."/>
            <person name="Dai J."/>
            <person name="Wu Q."/>
        </authorList>
    </citation>
    <scope>NUCLEOTIDE SEQUENCE [LARGE SCALE GENOMIC DNA]</scope>
    <source>
        <strain evidence="2 3">0710</strain>
    </source>
</reference>
<sequence length="137" mass="15378">MHLTQIRHRPQLWDQRRHHTGLLKETRALSTKVNRRTPHPSSVRATEQPRVPAPSRRQRWEEREPTSRLGTARQRISLRFRSTAVLEGEGGVVERTGAQSSNPSTGLSCVAGDLCTDAQENAEGVGATWLKVPISRQ</sequence>
<keyword evidence="3" id="KW-1185">Reference proteome</keyword>